<dbReference type="OMA" id="RAWPIMR"/>
<proteinExistence type="predicted"/>
<comment type="catalytic activity">
    <reaction evidence="1 5">
        <text>[protein]-peptidylproline (omega=180) = [protein]-peptidylproline (omega=0)</text>
        <dbReference type="Rhea" id="RHEA:16237"/>
        <dbReference type="Rhea" id="RHEA-COMP:10747"/>
        <dbReference type="Rhea" id="RHEA-COMP:10748"/>
        <dbReference type="ChEBI" id="CHEBI:83833"/>
        <dbReference type="ChEBI" id="CHEBI:83834"/>
        <dbReference type="EC" id="5.2.1.8"/>
    </reaction>
</comment>
<dbReference type="RefSeq" id="XP_035669933.1">
    <property type="nucleotide sequence ID" value="XM_035814040.1"/>
</dbReference>
<evidence type="ECO:0000256" key="6">
    <source>
        <dbReference type="SAM" id="Phobius"/>
    </source>
</evidence>
<dbReference type="PANTHER" id="PTHR45779:SF7">
    <property type="entry name" value="PEPTIDYLPROLYL ISOMERASE"/>
    <property type="match status" value="1"/>
</dbReference>
<protein>
    <recommendedName>
        <fullName evidence="2 5">peptidylprolyl isomerase</fullName>
        <ecNumber evidence="2 5">5.2.1.8</ecNumber>
    </recommendedName>
</protein>
<dbReference type="OrthoDB" id="1902587at2759"/>
<feature type="transmembrane region" description="Helical" evidence="6">
    <location>
        <begin position="161"/>
        <end position="180"/>
    </location>
</feature>
<evidence type="ECO:0000256" key="7">
    <source>
        <dbReference type="SAM" id="SignalP"/>
    </source>
</evidence>
<name>A0A9J7KTD7_BRAFL</name>
<evidence type="ECO:0000256" key="2">
    <source>
        <dbReference type="ARBA" id="ARBA00013194"/>
    </source>
</evidence>
<evidence type="ECO:0000256" key="1">
    <source>
        <dbReference type="ARBA" id="ARBA00000971"/>
    </source>
</evidence>
<accession>A0A9J7KTD7</accession>
<dbReference type="InterPro" id="IPR046357">
    <property type="entry name" value="PPIase_dom_sf"/>
</dbReference>
<organism evidence="9 10">
    <name type="scientific">Branchiostoma floridae</name>
    <name type="common">Florida lancelet</name>
    <name type="synonym">Amphioxus</name>
    <dbReference type="NCBI Taxonomy" id="7739"/>
    <lineage>
        <taxon>Eukaryota</taxon>
        <taxon>Metazoa</taxon>
        <taxon>Chordata</taxon>
        <taxon>Cephalochordata</taxon>
        <taxon>Leptocardii</taxon>
        <taxon>Amphioxiformes</taxon>
        <taxon>Branchiostomatidae</taxon>
        <taxon>Branchiostoma</taxon>
    </lineage>
</organism>
<feature type="signal peptide" evidence="7">
    <location>
        <begin position="1"/>
        <end position="25"/>
    </location>
</feature>
<dbReference type="KEGG" id="bfo:118411595"/>
<reference evidence="9" key="1">
    <citation type="journal article" date="2020" name="Nat. Ecol. Evol.">
        <title>Deeply conserved synteny resolves early events in vertebrate evolution.</title>
        <authorList>
            <person name="Simakov O."/>
            <person name="Marletaz F."/>
            <person name="Yue J.X."/>
            <person name="O'Connell B."/>
            <person name="Jenkins J."/>
            <person name="Brandt A."/>
            <person name="Calef R."/>
            <person name="Tung C.H."/>
            <person name="Huang T.K."/>
            <person name="Schmutz J."/>
            <person name="Satoh N."/>
            <person name="Yu J.K."/>
            <person name="Putnam N.H."/>
            <person name="Green R.E."/>
            <person name="Rokhsar D.S."/>
        </authorList>
    </citation>
    <scope>NUCLEOTIDE SEQUENCE [LARGE SCALE GENOMIC DNA]</scope>
    <source>
        <strain evidence="9">S238N-H82</strain>
    </source>
</reference>
<gene>
    <name evidence="10" type="primary">LOC118411595</name>
</gene>
<dbReference type="InterPro" id="IPR001179">
    <property type="entry name" value="PPIase_FKBP_dom"/>
</dbReference>
<dbReference type="GO" id="GO:0003755">
    <property type="term" value="F:peptidyl-prolyl cis-trans isomerase activity"/>
    <property type="evidence" value="ECO:0007669"/>
    <property type="project" value="UniProtKB-KW"/>
</dbReference>
<dbReference type="InterPro" id="IPR044609">
    <property type="entry name" value="FKBP2/11"/>
</dbReference>
<evidence type="ECO:0000256" key="3">
    <source>
        <dbReference type="ARBA" id="ARBA00023110"/>
    </source>
</evidence>
<keyword evidence="3 5" id="KW-0697">Rotamase</keyword>
<dbReference type="SUPFAM" id="SSF54534">
    <property type="entry name" value="FKBP-like"/>
    <property type="match status" value="1"/>
</dbReference>
<dbReference type="AlphaFoldDB" id="A0A9J7KTD7"/>
<evidence type="ECO:0000256" key="4">
    <source>
        <dbReference type="ARBA" id="ARBA00023235"/>
    </source>
</evidence>
<reference evidence="10" key="2">
    <citation type="submission" date="2025-08" db="UniProtKB">
        <authorList>
            <consortium name="RefSeq"/>
        </authorList>
    </citation>
    <scope>IDENTIFICATION</scope>
    <source>
        <strain evidence="10">S238N-H82</strain>
        <tissue evidence="10">Testes</tissue>
    </source>
</reference>
<dbReference type="PROSITE" id="PS50059">
    <property type="entry name" value="FKBP_PPIASE"/>
    <property type="match status" value="1"/>
</dbReference>
<keyword evidence="6" id="KW-1133">Transmembrane helix</keyword>
<keyword evidence="9" id="KW-1185">Reference proteome</keyword>
<evidence type="ECO:0000313" key="10">
    <source>
        <dbReference type="RefSeq" id="XP_035669933.1"/>
    </source>
</evidence>
<keyword evidence="6" id="KW-0812">Transmembrane</keyword>
<dbReference type="PANTHER" id="PTHR45779">
    <property type="entry name" value="PEPTIDYLPROLYL ISOMERASE"/>
    <property type="match status" value="1"/>
</dbReference>
<dbReference type="Gene3D" id="3.10.50.40">
    <property type="match status" value="1"/>
</dbReference>
<dbReference type="Proteomes" id="UP000001554">
    <property type="component" value="Chromosome 3"/>
</dbReference>
<keyword evidence="4 5" id="KW-0413">Isomerase</keyword>
<keyword evidence="7" id="KW-0732">Signal</keyword>
<feature type="chain" id="PRO_5039914766" description="peptidylprolyl isomerase" evidence="7">
    <location>
        <begin position="26"/>
        <end position="210"/>
    </location>
</feature>
<dbReference type="GeneID" id="118411595"/>
<sequence>MGRIILHAVGFAVLFFLVLEDGAFAKKRAREVRWHLLRNGTNCDVKAQLGDVVSMMWYSYIEGNRSALYDSTFPFGPIQFRLGKDRHIAGFEKGVVGMCEGEERVIFIPAEAAFPDQVMPPTIGRLKRAWPIMRFVKANFTFETILRKVIKPTWQEKATKGVYVFAPFTVAVAVICYLLIKVAKAPDEKKVLKEQRLLKKKGQGKKLKKN</sequence>
<evidence type="ECO:0000313" key="9">
    <source>
        <dbReference type="Proteomes" id="UP000001554"/>
    </source>
</evidence>
<dbReference type="EC" id="5.2.1.8" evidence="2 5"/>
<keyword evidence="6" id="KW-0472">Membrane</keyword>
<feature type="domain" description="PPIase FKBP-type" evidence="8">
    <location>
        <begin position="50"/>
        <end position="123"/>
    </location>
</feature>
<evidence type="ECO:0000259" key="8">
    <source>
        <dbReference type="PROSITE" id="PS50059"/>
    </source>
</evidence>
<dbReference type="Pfam" id="PF00254">
    <property type="entry name" value="FKBP_C"/>
    <property type="match status" value="1"/>
</dbReference>
<evidence type="ECO:0000256" key="5">
    <source>
        <dbReference type="PROSITE-ProRule" id="PRU00277"/>
    </source>
</evidence>